<feature type="compositionally biased region" description="Basic residues" evidence="1">
    <location>
        <begin position="161"/>
        <end position="177"/>
    </location>
</feature>
<gene>
    <name evidence="2" type="ORF">PMACD_LOCUS7840</name>
</gene>
<feature type="compositionally biased region" description="Basic and acidic residues" evidence="1">
    <location>
        <begin position="178"/>
        <end position="199"/>
    </location>
</feature>
<dbReference type="OrthoDB" id="7489891at2759"/>
<accession>A0A821SQI3</accession>
<feature type="compositionally biased region" description="Acidic residues" evidence="1">
    <location>
        <begin position="997"/>
        <end position="1008"/>
    </location>
</feature>
<dbReference type="AlphaFoldDB" id="A0A821SQI3"/>
<proteinExistence type="predicted"/>
<dbReference type="EMBL" id="CAJOBZ010000019">
    <property type="protein sequence ID" value="CAF4860031.1"/>
    <property type="molecule type" value="Genomic_DNA"/>
</dbReference>
<feature type="region of interest" description="Disordered" evidence="1">
    <location>
        <begin position="1137"/>
        <end position="1157"/>
    </location>
</feature>
<sequence length="1157" mass="134370">MLLLLLLFQQSTATEVPHQAKHIIKTIDSCPDVGYFFQRDPVPNALDHGPCLLCFCKENTSAVCWRRDNSRCDHKDYRHYGKRETRQRRSPGFSDIFFRDATRDVFDRRTPEQCKPYESSFSEGCPPADWCIGCTVCDCDANGRWDCHILSFCPDKKGNKQLKKRKRPYRSKNIKRNNIKDEKAKKKDIFKKIPPEKITQRGNTTKKFINKTHTKTSSKRSPNLNGKTIQGKKPTQVKKTTKKIQKATTKKAIDSKIIKKKSITNQQMKRNAYKEILQNVKEKNDTYKLAEAIVKKVMSSVEKLMNENQKILNTMKPKIVQKRQMPKRTNKTDNNLPRKHWIKKIKVNKDKDHPKYNTRDKRSITTSDSNATVTTVDTTTITLQLRNETKVNLLDALNISAASTKTLYYKYELNNSTIAPNQTKIEPLTSKIDINHSMRKANVSINHSIFNDTDKDFIKQLHDLKIKHNNLIASRMKLNDKWKDLQSLLSREYNKRMYKKYKENATESNIINDNNQNTSCGKVCTFKKVFNKIIYGTDSNSTDTNKAKIKKISLVTTLKNFFKPLLTKIKPRPKKFIHARNNKNVLSTLCRKFGLCKPDLSDKLLRFKLTELNRETQNIFKIVGSIKGLLHLLNTTGNSSETEIPEVEKLDQILRELYMIDEDKTNITETKRIQIKYVKRNTQEFVKSLEKFAFTLKDIIHILQKQNKASKLHTIKYQRNMRCAKHSINRKQKIDDKLTKLKKLILNYNLLQNRFMSKMYDVLTSSESHEDGYKPKVSEKRVFNNSSEIETYSRNIIENLRKLQIIGQKLSSRSRVKRNAMGDDDAIDYLLVLMEYLLKQNKPVVNPQVSDGIDLLIDAIKNAPDIKPITFNAVRFTTFRTPTRTTDSSENKSFSSRANNKNNKSKHYQHTKTESFDDTFYDPDEKNNLKGNEMDATPFNNNKIKENHIENTEIVGEEIINSANVYFNKNPADTGIDTFLKENSGQKSSKNKYEVYNADDDEEDDDIDVPPKKLHRNKEDVYMKAEIDVEKEREKVLNRLTDVVDEVSDSKNKNATISNQDWEIDNIDLDFKVETTTKVTPKPQQVTRTARRHADKYTNPISGMSSEELENHSKPIIQSTRELKKIDIFNSFDYNTERTDVDSESKEDKNDAFSDFV</sequence>
<organism evidence="2 3">
    <name type="scientific">Pieris macdunnoughi</name>
    <dbReference type="NCBI Taxonomy" id="345717"/>
    <lineage>
        <taxon>Eukaryota</taxon>
        <taxon>Metazoa</taxon>
        <taxon>Ecdysozoa</taxon>
        <taxon>Arthropoda</taxon>
        <taxon>Hexapoda</taxon>
        <taxon>Insecta</taxon>
        <taxon>Pterygota</taxon>
        <taxon>Neoptera</taxon>
        <taxon>Endopterygota</taxon>
        <taxon>Lepidoptera</taxon>
        <taxon>Glossata</taxon>
        <taxon>Ditrysia</taxon>
        <taxon>Papilionoidea</taxon>
        <taxon>Pieridae</taxon>
        <taxon>Pierinae</taxon>
        <taxon>Pieris</taxon>
    </lineage>
</organism>
<dbReference type="Proteomes" id="UP000663880">
    <property type="component" value="Unassembled WGS sequence"/>
</dbReference>
<evidence type="ECO:0000313" key="2">
    <source>
        <dbReference type="EMBL" id="CAF4860031.1"/>
    </source>
</evidence>
<feature type="compositionally biased region" description="Basic residues" evidence="1">
    <location>
        <begin position="235"/>
        <end position="247"/>
    </location>
</feature>
<keyword evidence="3" id="KW-1185">Reference proteome</keyword>
<feature type="compositionally biased region" description="Low complexity" evidence="1">
    <location>
        <begin position="883"/>
        <end position="902"/>
    </location>
</feature>
<feature type="compositionally biased region" description="Basic residues" evidence="1">
    <location>
        <begin position="208"/>
        <end position="218"/>
    </location>
</feature>
<comment type="caution">
    <text evidence="2">The sequence shown here is derived from an EMBL/GenBank/DDBJ whole genome shotgun (WGS) entry which is preliminary data.</text>
</comment>
<protein>
    <submittedName>
        <fullName evidence="2">Uncharacterized protein</fullName>
    </submittedName>
</protein>
<feature type="compositionally biased region" description="Polar residues" evidence="1">
    <location>
        <begin position="219"/>
        <end position="228"/>
    </location>
</feature>
<name>A0A821SQI3_9NEOP</name>
<evidence type="ECO:0000313" key="3">
    <source>
        <dbReference type="Proteomes" id="UP000663880"/>
    </source>
</evidence>
<feature type="region of interest" description="Disordered" evidence="1">
    <location>
        <begin position="161"/>
        <end position="247"/>
    </location>
</feature>
<feature type="region of interest" description="Disordered" evidence="1">
    <location>
        <begin position="883"/>
        <end position="921"/>
    </location>
</feature>
<reference evidence="2" key="1">
    <citation type="submission" date="2021-02" db="EMBL/GenBank/DDBJ databases">
        <authorList>
            <person name="Steward A R."/>
        </authorList>
    </citation>
    <scope>NUCLEOTIDE SEQUENCE</scope>
</reference>
<evidence type="ECO:0000256" key="1">
    <source>
        <dbReference type="SAM" id="MobiDB-lite"/>
    </source>
</evidence>
<feature type="region of interest" description="Disordered" evidence="1">
    <location>
        <begin position="979"/>
        <end position="1009"/>
    </location>
</feature>